<protein>
    <submittedName>
        <fullName evidence="1">Uncharacterized protein</fullName>
    </submittedName>
</protein>
<sequence>MTLGRKSSAAPGGSNATCGCAPPLYWSSKVSASSSAELLLPSEAEVSEGLGVAEGLDVSEGLGVFEELGLPEEVGASEGLGRGSWGQIQ</sequence>
<reference evidence="1" key="1">
    <citation type="submission" date="2022-10" db="EMBL/GenBank/DDBJ databases">
        <authorList>
            <person name="Mo P."/>
        </authorList>
    </citation>
    <scope>NUCLEOTIDE SEQUENCE</scope>
    <source>
        <strain evidence="1">HUAS 13-4</strain>
    </source>
</reference>
<organism evidence="1 2">
    <name type="scientific">Streptomyces cynarae</name>
    <dbReference type="NCBI Taxonomy" id="2981134"/>
    <lineage>
        <taxon>Bacteria</taxon>
        <taxon>Bacillati</taxon>
        <taxon>Actinomycetota</taxon>
        <taxon>Actinomycetes</taxon>
        <taxon>Kitasatosporales</taxon>
        <taxon>Streptomycetaceae</taxon>
        <taxon>Streptomyces</taxon>
    </lineage>
</organism>
<dbReference type="Proteomes" id="UP001061298">
    <property type="component" value="Chromosome"/>
</dbReference>
<evidence type="ECO:0000313" key="2">
    <source>
        <dbReference type="Proteomes" id="UP001061298"/>
    </source>
</evidence>
<dbReference type="PROSITE" id="PS51257">
    <property type="entry name" value="PROKAR_LIPOPROTEIN"/>
    <property type="match status" value="1"/>
</dbReference>
<gene>
    <name evidence="1" type="ORF">N8I84_21860</name>
</gene>
<proteinExistence type="predicted"/>
<dbReference type="EMBL" id="CP106793">
    <property type="protein sequence ID" value="UXY21040.1"/>
    <property type="molecule type" value="Genomic_DNA"/>
</dbReference>
<evidence type="ECO:0000313" key="1">
    <source>
        <dbReference type="EMBL" id="UXY21040.1"/>
    </source>
</evidence>
<accession>A0ABY6E2Z7</accession>
<dbReference type="RefSeq" id="WP_263231078.1">
    <property type="nucleotide sequence ID" value="NZ_CP106793.1"/>
</dbReference>
<keyword evidence="2" id="KW-1185">Reference proteome</keyword>
<name>A0ABY6E2Z7_9ACTN</name>